<accession>A0ABD0P5R7</accession>
<organism evidence="2 3">
    <name type="scientific">Cirrhinus mrigala</name>
    <name type="common">Mrigala</name>
    <dbReference type="NCBI Taxonomy" id="683832"/>
    <lineage>
        <taxon>Eukaryota</taxon>
        <taxon>Metazoa</taxon>
        <taxon>Chordata</taxon>
        <taxon>Craniata</taxon>
        <taxon>Vertebrata</taxon>
        <taxon>Euteleostomi</taxon>
        <taxon>Actinopterygii</taxon>
        <taxon>Neopterygii</taxon>
        <taxon>Teleostei</taxon>
        <taxon>Ostariophysi</taxon>
        <taxon>Cypriniformes</taxon>
        <taxon>Cyprinidae</taxon>
        <taxon>Labeoninae</taxon>
        <taxon>Labeonini</taxon>
        <taxon>Cirrhinus</taxon>
    </lineage>
</organism>
<name>A0ABD0P5R7_CIRMR</name>
<dbReference type="Proteomes" id="UP001529510">
    <property type="component" value="Unassembled WGS sequence"/>
</dbReference>
<keyword evidence="1" id="KW-0812">Transmembrane</keyword>
<reference evidence="2 3" key="1">
    <citation type="submission" date="2024-05" db="EMBL/GenBank/DDBJ databases">
        <title>Genome sequencing and assembly of Indian major carp, Cirrhinus mrigala (Hamilton, 1822).</title>
        <authorList>
            <person name="Mohindra V."/>
            <person name="Chowdhury L.M."/>
            <person name="Lal K."/>
            <person name="Jena J.K."/>
        </authorList>
    </citation>
    <scope>NUCLEOTIDE SEQUENCE [LARGE SCALE GENOMIC DNA]</scope>
    <source>
        <strain evidence="2">CM1030</strain>
        <tissue evidence="2">Blood</tissue>
    </source>
</reference>
<evidence type="ECO:0000256" key="1">
    <source>
        <dbReference type="SAM" id="Phobius"/>
    </source>
</evidence>
<gene>
    <name evidence="2" type="ORF">M9458_033811</name>
</gene>
<protein>
    <submittedName>
        <fullName evidence="2">Uncharacterized protein</fullName>
    </submittedName>
</protein>
<evidence type="ECO:0000313" key="3">
    <source>
        <dbReference type="Proteomes" id="UP001529510"/>
    </source>
</evidence>
<dbReference type="AlphaFoldDB" id="A0ABD0P5R7"/>
<feature type="transmembrane region" description="Helical" evidence="1">
    <location>
        <begin position="30"/>
        <end position="49"/>
    </location>
</feature>
<sequence length="71" mass="8406">MGFALQVYNAACNGELYSRPFIESFEETPMLVAVLTYMGYGILTIFGYLRDFMREWKIEKCHIAREREEQK</sequence>
<dbReference type="EMBL" id="JAMKFB020000017">
    <property type="protein sequence ID" value="KAL0169215.1"/>
    <property type="molecule type" value="Genomic_DNA"/>
</dbReference>
<keyword evidence="3" id="KW-1185">Reference proteome</keyword>
<evidence type="ECO:0000313" key="2">
    <source>
        <dbReference type="EMBL" id="KAL0169215.1"/>
    </source>
</evidence>
<keyword evidence="1" id="KW-1133">Transmembrane helix</keyword>
<keyword evidence="1" id="KW-0472">Membrane</keyword>
<feature type="non-terminal residue" evidence="2">
    <location>
        <position position="71"/>
    </location>
</feature>
<proteinExistence type="predicted"/>
<comment type="caution">
    <text evidence="2">The sequence shown here is derived from an EMBL/GenBank/DDBJ whole genome shotgun (WGS) entry which is preliminary data.</text>
</comment>